<name>A0A4Y2SRV1_ARAVE</name>
<protein>
    <submittedName>
        <fullName evidence="1">Uncharacterized protein</fullName>
    </submittedName>
</protein>
<proteinExistence type="predicted"/>
<dbReference type="OrthoDB" id="6443973at2759"/>
<comment type="caution">
    <text evidence="1">The sequence shown here is derived from an EMBL/GenBank/DDBJ whole genome shotgun (WGS) entry which is preliminary data.</text>
</comment>
<dbReference type="EMBL" id="BGPR01023220">
    <property type="protein sequence ID" value="GBN90220.1"/>
    <property type="molecule type" value="Genomic_DNA"/>
</dbReference>
<reference evidence="1 2" key="1">
    <citation type="journal article" date="2019" name="Sci. Rep.">
        <title>Orb-weaving spider Araneus ventricosus genome elucidates the spidroin gene catalogue.</title>
        <authorList>
            <person name="Kono N."/>
            <person name="Nakamura H."/>
            <person name="Ohtoshi R."/>
            <person name="Moran D.A.P."/>
            <person name="Shinohara A."/>
            <person name="Yoshida Y."/>
            <person name="Fujiwara M."/>
            <person name="Mori M."/>
            <person name="Tomita M."/>
            <person name="Arakawa K."/>
        </authorList>
    </citation>
    <scope>NUCLEOTIDE SEQUENCE [LARGE SCALE GENOMIC DNA]</scope>
</reference>
<organism evidence="1 2">
    <name type="scientific">Araneus ventricosus</name>
    <name type="common">Orbweaver spider</name>
    <name type="synonym">Epeira ventricosa</name>
    <dbReference type="NCBI Taxonomy" id="182803"/>
    <lineage>
        <taxon>Eukaryota</taxon>
        <taxon>Metazoa</taxon>
        <taxon>Ecdysozoa</taxon>
        <taxon>Arthropoda</taxon>
        <taxon>Chelicerata</taxon>
        <taxon>Arachnida</taxon>
        <taxon>Araneae</taxon>
        <taxon>Araneomorphae</taxon>
        <taxon>Entelegynae</taxon>
        <taxon>Araneoidea</taxon>
        <taxon>Araneidae</taxon>
        <taxon>Araneus</taxon>
    </lineage>
</organism>
<accession>A0A4Y2SRV1</accession>
<evidence type="ECO:0000313" key="1">
    <source>
        <dbReference type="EMBL" id="GBN90220.1"/>
    </source>
</evidence>
<dbReference type="Proteomes" id="UP000499080">
    <property type="component" value="Unassembled WGS sequence"/>
</dbReference>
<gene>
    <name evidence="1" type="ORF">AVEN_192804_1</name>
</gene>
<evidence type="ECO:0000313" key="2">
    <source>
        <dbReference type="Proteomes" id="UP000499080"/>
    </source>
</evidence>
<keyword evidence="2" id="KW-1185">Reference proteome</keyword>
<sequence length="189" mass="21159">MSEISILLFSAKKGGGVYVDYSTKKEVEDPVAACQGWVDPCEFCDKRFGNWMDANEENIAKIPTKSGIFMIGLSHKNTVEVVDIVLDTTDLQRVARRWLSQHRPCQGSASADKKSKVTKSVVLQVVTFKSINGKMSPAFCAHWYNNGVLQFLTKCRDILEKTENLTFSKMLKVVLPRRMPSGRSPNPAE</sequence>
<dbReference type="AlphaFoldDB" id="A0A4Y2SRV1"/>